<reference evidence="1" key="1">
    <citation type="submission" date="2024-07" db="EMBL/GenBank/DDBJ databases">
        <title>Metagenome and Metagenome-Assembled Genomes of Archaea from a hot spring from the geothermal field of Los Azufres, Mexico.</title>
        <authorList>
            <person name="Marin-Paredes R."/>
            <person name="Martinez-Romero E."/>
            <person name="Servin-Garciduenas L.E."/>
        </authorList>
    </citation>
    <scope>NUCLEOTIDE SEQUENCE</scope>
</reference>
<keyword evidence="1" id="KW-0418">Kinase</keyword>
<proteinExistence type="predicted"/>
<accession>A0ACC6UYU3</accession>
<evidence type="ECO:0000313" key="2">
    <source>
        <dbReference type="Proteomes" id="UP000033636"/>
    </source>
</evidence>
<dbReference type="EC" id="2.7.1.49" evidence="1"/>
<comment type="caution">
    <text evidence="1">The sequence shown here is derived from an EMBL/GenBank/DDBJ whole genome shotgun (WGS) entry which is preliminary data.</text>
</comment>
<protein>
    <submittedName>
        <fullName evidence="1">Bifunctional hydroxymethylpyrimidine kinase/phosphomethylpyrimidine kinase</fullName>
        <ecNumber evidence="1">2.7.1.49</ecNumber>
        <ecNumber evidence="1">2.7.4.7</ecNumber>
    </submittedName>
</protein>
<dbReference type="EMBL" id="JZWT02000003">
    <property type="protein sequence ID" value="MFB6489905.1"/>
    <property type="molecule type" value="Genomic_DNA"/>
</dbReference>
<gene>
    <name evidence="1" type="ORF">TU35_001445</name>
</gene>
<sequence length="455" mass="49030">MRQDLWKVAMTIAGLDSGGGAGIHADIKTFAALGVHGTTALTCVTAQNTYEVRRAQCLSPDLVRDQIMAVWDDMGIDAAKTGMLGTKEIIEEVAAVARRLGFPLVVDPVMIAKSGAPLIAEDAMEALAKKLLPAARVVTPNRYEAERLTGMRISSLEEAKRAAESIHREFGSEVVVVKGGHLDVKDAVDVVYINGSFHELSTPRLDPRATHGTGCSFSAAIAAGLAKGLAPLDAIKTAKELIYVAIKYGVPKGRGHWPVNPTAWLEIPAERWRAYEAMSKAIAAIERDAELFGALIPEVQSNLGYAIDPRYAESREDVLAIPGRIVRYMGRAKASGPPTFGASDHVARKILALLGKDAEARSAMNIRYSEELVEAARRLGYGVVVVDRRNEPKEVKEREGGSMQWVAEEALRQSGGKAPDVIVDVGDWGKEPLITIVGKTPEEVVEKAKRIASAK</sequence>
<organism evidence="1 2">
    <name type="scientific">Thermoproteus sp. AZ2</name>
    <dbReference type="NCBI Taxonomy" id="1609232"/>
    <lineage>
        <taxon>Archaea</taxon>
        <taxon>Thermoproteota</taxon>
        <taxon>Thermoprotei</taxon>
        <taxon>Thermoproteales</taxon>
        <taxon>Thermoproteaceae</taxon>
        <taxon>Thermoproteus</taxon>
    </lineage>
</organism>
<evidence type="ECO:0000313" key="1">
    <source>
        <dbReference type="EMBL" id="MFB6489905.1"/>
    </source>
</evidence>
<name>A0ACC6UYU3_9CREN</name>
<keyword evidence="1" id="KW-0808">Transferase</keyword>
<dbReference type="EC" id="2.7.4.7" evidence="1"/>
<dbReference type="Proteomes" id="UP000033636">
    <property type="component" value="Unassembled WGS sequence"/>
</dbReference>